<evidence type="ECO:0000256" key="6">
    <source>
        <dbReference type="ARBA" id="ARBA00023136"/>
    </source>
</evidence>
<dbReference type="AlphaFoldDB" id="A0A316U183"/>
<evidence type="ECO:0000256" key="7">
    <source>
        <dbReference type="ARBA" id="ARBA00038475"/>
    </source>
</evidence>
<keyword evidence="3 8" id="KW-0812">Transmembrane</keyword>
<feature type="transmembrane region" description="Helical" evidence="9">
    <location>
        <begin position="82"/>
        <end position="100"/>
    </location>
</feature>
<evidence type="ECO:0000256" key="3">
    <source>
        <dbReference type="ARBA" id="ARBA00022692"/>
    </source>
</evidence>
<dbReference type="STRING" id="1684307.A0A316U183"/>
<sequence>MTAALQSVTHNLPGFIRDPAIALIGQECYTTLVYNVDLSSQRCIRLFISKGLGLGIVVFGSIMKLPQMIKIINAQSAKGISLTMYALEVWAYTVSLIYAYRSKLPFSTYGENASLTLQNMLITLLIIYYSPSASRPITGGGAIRTSSSSTSSRVVPLTLATLSMISLTLFLLTPSFCSSSLLTLLQGTTIPVSLLSKIPQILELNREKATGNLSAIVVFAQLLGTVARVFTTATETDDLLLLAGFAGATVFNGIIAAQYIMYWNGDKAAYKSPGGKRLD</sequence>
<dbReference type="Proteomes" id="UP000245942">
    <property type="component" value="Unassembled WGS sequence"/>
</dbReference>
<dbReference type="PANTHER" id="PTHR12226">
    <property type="entry name" value="MANNOSE-P-DOLICHOL UTILIZATION DEFECT 1 LEC35 -RELATED"/>
    <property type="match status" value="1"/>
</dbReference>
<evidence type="ECO:0000313" key="10">
    <source>
        <dbReference type="EMBL" id="PWN18960.1"/>
    </source>
</evidence>
<dbReference type="SMART" id="SM00679">
    <property type="entry name" value="CTNS"/>
    <property type="match status" value="2"/>
</dbReference>
<keyword evidence="6 8" id="KW-0472">Membrane</keyword>
<dbReference type="GO" id="GO:0016020">
    <property type="term" value="C:membrane"/>
    <property type="evidence" value="ECO:0007669"/>
    <property type="project" value="UniProtKB-SubCell"/>
</dbReference>
<dbReference type="PANTHER" id="PTHR12226:SF2">
    <property type="entry name" value="MANNOSE-P-DOLICHOL UTILIZATION DEFECT 1 PROTEIN"/>
    <property type="match status" value="1"/>
</dbReference>
<dbReference type="PIRSF" id="PIRSF023381">
    <property type="entry name" value="MannP-dilichol_defect-1p"/>
    <property type="match status" value="1"/>
</dbReference>
<keyword evidence="4" id="KW-0677">Repeat</keyword>
<organism evidence="10 11">
    <name type="scientific">Pseudomicrostroma glucosiphilum</name>
    <dbReference type="NCBI Taxonomy" id="1684307"/>
    <lineage>
        <taxon>Eukaryota</taxon>
        <taxon>Fungi</taxon>
        <taxon>Dikarya</taxon>
        <taxon>Basidiomycota</taxon>
        <taxon>Ustilaginomycotina</taxon>
        <taxon>Exobasidiomycetes</taxon>
        <taxon>Microstromatales</taxon>
        <taxon>Microstromatales incertae sedis</taxon>
        <taxon>Pseudomicrostroma</taxon>
    </lineage>
</organism>
<evidence type="ECO:0000313" key="11">
    <source>
        <dbReference type="Proteomes" id="UP000245942"/>
    </source>
</evidence>
<reference evidence="10 11" key="1">
    <citation type="journal article" date="2018" name="Mol. Biol. Evol.">
        <title>Broad Genomic Sampling Reveals a Smut Pathogenic Ancestry of the Fungal Clade Ustilaginomycotina.</title>
        <authorList>
            <person name="Kijpornyongpan T."/>
            <person name="Mondo S.J."/>
            <person name="Barry K."/>
            <person name="Sandor L."/>
            <person name="Lee J."/>
            <person name="Lipzen A."/>
            <person name="Pangilinan J."/>
            <person name="LaButti K."/>
            <person name="Hainaut M."/>
            <person name="Henrissat B."/>
            <person name="Grigoriev I.V."/>
            <person name="Spatafora J.W."/>
            <person name="Aime M.C."/>
        </authorList>
    </citation>
    <scope>NUCLEOTIDE SEQUENCE [LARGE SCALE GENOMIC DNA]</scope>
    <source>
        <strain evidence="10 11">MCA 4718</strain>
    </source>
</reference>
<feature type="transmembrane region" description="Helical" evidence="9">
    <location>
        <begin position="44"/>
        <end position="62"/>
    </location>
</feature>
<dbReference type="InterPro" id="IPR006603">
    <property type="entry name" value="PQ-loop_rpt"/>
</dbReference>
<feature type="transmembrane region" description="Helical" evidence="9">
    <location>
        <begin position="210"/>
        <end position="233"/>
    </location>
</feature>
<dbReference type="OrthoDB" id="271506at2759"/>
<dbReference type="Pfam" id="PF04193">
    <property type="entry name" value="PQ-loop"/>
    <property type="match status" value="2"/>
</dbReference>
<comment type="subcellular location">
    <subcellularLocation>
        <location evidence="1 8">Membrane</location>
        <topology evidence="1 8">Multi-pass membrane protein</topology>
    </subcellularLocation>
</comment>
<dbReference type="RefSeq" id="XP_025346120.1">
    <property type="nucleotide sequence ID" value="XM_025490990.1"/>
</dbReference>
<keyword evidence="5 8" id="KW-1133">Transmembrane helix</keyword>
<protein>
    <recommendedName>
        <fullName evidence="8">Mannose-P-dolichol utilization defect 1 protein homolog</fullName>
    </recommendedName>
</protein>
<keyword evidence="11" id="KW-1185">Reference proteome</keyword>
<evidence type="ECO:0000256" key="5">
    <source>
        <dbReference type="ARBA" id="ARBA00022989"/>
    </source>
</evidence>
<dbReference type="GeneID" id="37012724"/>
<evidence type="ECO:0000256" key="2">
    <source>
        <dbReference type="ARBA" id="ARBA00022448"/>
    </source>
</evidence>
<evidence type="ECO:0000256" key="8">
    <source>
        <dbReference type="PIRNR" id="PIRNR023381"/>
    </source>
</evidence>
<feature type="transmembrane region" description="Helical" evidence="9">
    <location>
        <begin position="239"/>
        <end position="262"/>
    </location>
</feature>
<feature type="transmembrane region" description="Helical" evidence="9">
    <location>
        <begin position="154"/>
        <end position="173"/>
    </location>
</feature>
<dbReference type="Gene3D" id="1.20.1280.290">
    <property type="match status" value="2"/>
</dbReference>
<feature type="transmembrane region" description="Helical" evidence="9">
    <location>
        <begin position="112"/>
        <end position="129"/>
    </location>
</feature>
<keyword evidence="2" id="KW-0813">Transport</keyword>
<evidence type="ECO:0000256" key="4">
    <source>
        <dbReference type="ARBA" id="ARBA00022737"/>
    </source>
</evidence>
<name>A0A316U183_9BASI</name>
<evidence type="ECO:0000256" key="9">
    <source>
        <dbReference type="SAM" id="Phobius"/>
    </source>
</evidence>
<gene>
    <name evidence="10" type="ORF">BCV69DRAFT_272875</name>
</gene>
<evidence type="ECO:0000256" key="1">
    <source>
        <dbReference type="ARBA" id="ARBA00004141"/>
    </source>
</evidence>
<dbReference type="EMBL" id="KZ819333">
    <property type="protein sequence ID" value="PWN18960.1"/>
    <property type="molecule type" value="Genomic_DNA"/>
</dbReference>
<comment type="similarity">
    <text evidence="7 8">Belongs to the MPDU1 (TC 2.A.43.3) family.</text>
</comment>
<dbReference type="InterPro" id="IPR016817">
    <property type="entry name" value="MannP-dilichol_defect-1"/>
</dbReference>
<accession>A0A316U183</accession>
<proteinExistence type="inferred from homology"/>